<dbReference type="Gene3D" id="3.40.50.11350">
    <property type="match status" value="1"/>
</dbReference>
<dbReference type="OrthoDB" id="8097956at2"/>
<proteinExistence type="predicted"/>
<comment type="caution">
    <text evidence="1">The sequence shown here is derived from an EMBL/GenBank/DDBJ whole genome shotgun (WGS) entry which is preliminary data.</text>
</comment>
<protein>
    <recommendedName>
        <fullName evidence="3">Tetratricopeptide repeat protein</fullName>
    </recommendedName>
</protein>
<reference evidence="1 2" key="1">
    <citation type="submission" date="2019-03" db="EMBL/GenBank/DDBJ databases">
        <title>Jiella endophytica sp. nov., a novel endophytic bacterium isolated from root of Ficus microcarpa Linn. f.</title>
        <authorList>
            <person name="Tuo L."/>
        </authorList>
    </citation>
    <scope>NUCLEOTIDE SEQUENCE [LARGE SCALE GENOMIC DNA]</scope>
    <source>
        <strain evidence="1 2">CBS5Q-3</strain>
    </source>
</reference>
<gene>
    <name evidence="1" type="ORF">E3C22_12810</name>
</gene>
<evidence type="ECO:0008006" key="3">
    <source>
        <dbReference type="Google" id="ProtNLM"/>
    </source>
</evidence>
<dbReference type="EMBL" id="SOZD01000003">
    <property type="protein sequence ID" value="TFF23299.1"/>
    <property type="molecule type" value="Genomic_DNA"/>
</dbReference>
<dbReference type="SUPFAM" id="SSF48452">
    <property type="entry name" value="TPR-like"/>
    <property type="match status" value="1"/>
</dbReference>
<dbReference type="Proteomes" id="UP000298179">
    <property type="component" value="Unassembled WGS sequence"/>
</dbReference>
<evidence type="ECO:0000313" key="1">
    <source>
        <dbReference type="EMBL" id="TFF23299.1"/>
    </source>
</evidence>
<dbReference type="PROSITE" id="PS50896">
    <property type="entry name" value="LISH"/>
    <property type="match status" value="1"/>
</dbReference>
<evidence type="ECO:0000313" key="2">
    <source>
        <dbReference type="Proteomes" id="UP000298179"/>
    </source>
</evidence>
<organism evidence="1 2">
    <name type="scientific">Jiella endophytica</name>
    <dbReference type="NCBI Taxonomy" id="2558362"/>
    <lineage>
        <taxon>Bacteria</taxon>
        <taxon>Pseudomonadati</taxon>
        <taxon>Pseudomonadota</taxon>
        <taxon>Alphaproteobacteria</taxon>
        <taxon>Hyphomicrobiales</taxon>
        <taxon>Aurantimonadaceae</taxon>
        <taxon>Jiella</taxon>
    </lineage>
</organism>
<dbReference type="Gene3D" id="1.25.40.10">
    <property type="entry name" value="Tetratricopeptide repeat domain"/>
    <property type="match status" value="1"/>
</dbReference>
<accession>A0A4Y8RJS1</accession>
<dbReference type="InterPro" id="IPR006594">
    <property type="entry name" value="LisH"/>
</dbReference>
<sequence length="558" mass="62910">MAVINAMYVADELGFEFKFFWPGIYTDKTFHQVEGPEQIFSRSFIDRHFLAEYDESRYITIRLPEIPKKVLQRLDQPGGPEGLSLNVYKRMAAVGATRFNRRKFAHYWNRIEFVDHLEDLRWRHAAGFPDFDVGLHVRRGDILEGMNRLALYNGKYTPVAVADGLINDFKARNKQIVLFSNDGAFIRRYETGDVVVGIQSFYERFGVEGELQKSFFDIMSMSKCSVLLARNSAFANLANTIGTDGIEDPVTFYQSILLRDHLTRRAGELGTTDLEKAKELQWAVDELPAAMDNGLKIELLEAASSFDPTNWTYRHLRAMAFIAAGDLPSAETEFRASAEAYFERNGRLLPEFFGRPNVFHTPSMESLTAREWPSPFIAAHAAAQRSVTKDREAAVPIARKAFRMEPGHPLLRAFFVQRLLDAHGYEEAEAVLAEEGGVSDAPVFVRQRATVLAWRKRFTEAAETVAKLRWSGGDDEDLRILHAHYLSQAGKTEPAAGMVADIDAAGLDDIRAILRIVGIDLSAGRIPAARKALSSAQEKWPQDARLRSWETKVQAREG</sequence>
<dbReference type="RefSeq" id="WP_134762405.1">
    <property type="nucleotide sequence ID" value="NZ_SOZD01000003.1"/>
</dbReference>
<keyword evidence="2" id="KW-1185">Reference proteome</keyword>
<dbReference type="AlphaFoldDB" id="A0A4Y8RJS1"/>
<dbReference type="InterPro" id="IPR011990">
    <property type="entry name" value="TPR-like_helical_dom_sf"/>
</dbReference>
<name>A0A4Y8RJS1_9HYPH</name>